<evidence type="ECO:0008006" key="3">
    <source>
        <dbReference type="Google" id="ProtNLM"/>
    </source>
</evidence>
<dbReference type="InterPro" id="IPR015947">
    <property type="entry name" value="PUA-like_sf"/>
</dbReference>
<gene>
    <name evidence="1" type="ORF">DFR56_102107</name>
</gene>
<dbReference type="EMBL" id="QJJQ01000002">
    <property type="protein sequence ID" value="PXW89331.1"/>
    <property type="molecule type" value="Genomic_DNA"/>
</dbReference>
<reference evidence="1 2" key="1">
    <citation type="submission" date="2018-05" db="EMBL/GenBank/DDBJ databases">
        <title>Genomic Encyclopedia of Type Strains, Phase IV (KMG-IV): sequencing the most valuable type-strain genomes for metagenomic binning, comparative biology and taxonomic classification.</title>
        <authorList>
            <person name="Goeker M."/>
        </authorList>
    </citation>
    <scope>NUCLEOTIDE SEQUENCE [LARGE SCALE GENOMIC DNA]</scope>
    <source>
        <strain evidence="1 2">DSM 28556</strain>
    </source>
</reference>
<evidence type="ECO:0000313" key="2">
    <source>
        <dbReference type="Proteomes" id="UP000247978"/>
    </source>
</evidence>
<name>A0A2V3W8M1_9BACI</name>
<comment type="caution">
    <text evidence="1">The sequence shown here is derived from an EMBL/GenBank/DDBJ whole genome shotgun (WGS) entry which is preliminary data.</text>
</comment>
<sequence length="105" mass="12162">MNDTFELKNLVTRKDDIKKIKAGKKSAVRRSNRFGEVGDTWELDGELFVLVNVYQQKLGNVTEENAKQEGYPNLDEYINGITSIHEGSVWDPEYKVWVHEFKAKN</sequence>
<evidence type="ECO:0000313" key="1">
    <source>
        <dbReference type="EMBL" id="PXW89331.1"/>
    </source>
</evidence>
<accession>A0A2V3W8M1</accession>
<organism evidence="1 2">
    <name type="scientific">Pseudogracilibacillus auburnensis</name>
    <dbReference type="NCBI Taxonomy" id="1494959"/>
    <lineage>
        <taxon>Bacteria</taxon>
        <taxon>Bacillati</taxon>
        <taxon>Bacillota</taxon>
        <taxon>Bacilli</taxon>
        <taxon>Bacillales</taxon>
        <taxon>Bacillaceae</taxon>
        <taxon>Pseudogracilibacillus</taxon>
    </lineage>
</organism>
<dbReference type="SUPFAM" id="SSF88697">
    <property type="entry name" value="PUA domain-like"/>
    <property type="match status" value="1"/>
</dbReference>
<dbReference type="AlphaFoldDB" id="A0A2V3W8M1"/>
<dbReference type="RefSeq" id="WP_242694465.1">
    <property type="nucleotide sequence ID" value="NZ_JADIJL010000001.1"/>
</dbReference>
<proteinExistence type="predicted"/>
<protein>
    <recommendedName>
        <fullName evidence="3">ASCH domain-containing protein</fullName>
    </recommendedName>
</protein>
<keyword evidence="2" id="KW-1185">Reference proteome</keyword>
<dbReference type="Proteomes" id="UP000247978">
    <property type="component" value="Unassembled WGS sequence"/>
</dbReference>